<dbReference type="PANTHER" id="PTHR37938:SF1">
    <property type="entry name" value="BLL0215 PROTEIN"/>
    <property type="match status" value="1"/>
</dbReference>
<sequence length="161" mass="17527">MKYVESTLLPGERIVCEGHPCFWAMGPRITLSLLLMVWGVLVGTMGTSPLAAVGFFAAGIGLFCASLFAWWTTEFAVTNKRVVARFGAVRRHTVELTLAKIESVRIEQSLIGRIFDYGSLVVGGGGMIATPIPGISNPNEFRRMVFLAQEAEEPVPLRLVA</sequence>
<comment type="caution">
    <text evidence="3">The sequence shown here is derived from an EMBL/GenBank/DDBJ whole genome shotgun (WGS) entry which is preliminary data.</text>
</comment>
<organism evidence="3 4">
    <name type="scientific">Paraburkholderia guartelaensis</name>
    <dbReference type="NCBI Taxonomy" id="2546446"/>
    <lineage>
        <taxon>Bacteria</taxon>
        <taxon>Pseudomonadati</taxon>
        <taxon>Pseudomonadota</taxon>
        <taxon>Betaproteobacteria</taxon>
        <taxon>Burkholderiales</taxon>
        <taxon>Burkholderiaceae</taxon>
        <taxon>Paraburkholderia</taxon>
    </lineage>
</organism>
<feature type="domain" description="YdbS-like PH" evidence="2">
    <location>
        <begin position="70"/>
        <end position="143"/>
    </location>
</feature>
<keyword evidence="1" id="KW-0472">Membrane</keyword>
<feature type="transmembrane region" description="Helical" evidence="1">
    <location>
        <begin position="50"/>
        <end position="71"/>
    </location>
</feature>
<dbReference type="AlphaFoldDB" id="A0A4R5LJQ9"/>
<protein>
    <submittedName>
        <fullName evidence="3">PH domain-containing protein</fullName>
    </submittedName>
</protein>
<gene>
    <name evidence="3" type="ORF">E1N52_07845</name>
</gene>
<evidence type="ECO:0000259" key="2">
    <source>
        <dbReference type="Pfam" id="PF03703"/>
    </source>
</evidence>
<name>A0A4R5LJQ9_9BURK</name>
<proteinExistence type="predicted"/>
<dbReference type="OrthoDB" id="3378680at2"/>
<keyword evidence="1" id="KW-1133">Transmembrane helix</keyword>
<keyword evidence="1" id="KW-0812">Transmembrane</keyword>
<dbReference type="Pfam" id="PF03703">
    <property type="entry name" value="bPH_2"/>
    <property type="match status" value="1"/>
</dbReference>
<dbReference type="RefSeq" id="WP_133181679.1">
    <property type="nucleotide sequence ID" value="NZ_SMOD01000004.1"/>
</dbReference>
<evidence type="ECO:0000313" key="4">
    <source>
        <dbReference type="Proteomes" id="UP000295606"/>
    </source>
</evidence>
<evidence type="ECO:0000256" key="1">
    <source>
        <dbReference type="SAM" id="Phobius"/>
    </source>
</evidence>
<evidence type="ECO:0000313" key="3">
    <source>
        <dbReference type="EMBL" id="TDG09684.1"/>
    </source>
</evidence>
<accession>A0A4R5LJQ9</accession>
<dbReference type="InterPro" id="IPR005182">
    <property type="entry name" value="YdbS-like_PH"/>
</dbReference>
<dbReference type="PANTHER" id="PTHR37938">
    <property type="entry name" value="BLL0215 PROTEIN"/>
    <property type="match status" value="1"/>
</dbReference>
<reference evidence="3 4" key="1">
    <citation type="submission" date="2019-03" db="EMBL/GenBank/DDBJ databases">
        <title>Paraburkholderia sp. isolated from native Mimosa gymnas in Guartela State Park, Brazil.</title>
        <authorList>
            <person name="Paulitsch F."/>
            <person name="Hungria M."/>
            <person name="Delamuta J.R.M."/>
            <person name="Ribeiro R.A."/>
            <person name="Dall'Agnol R."/>
            <person name="Silva J.S.B."/>
        </authorList>
    </citation>
    <scope>NUCLEOTIDE SEQUENCE [LARGE SCALE GENOMIC DNA]</scope>
    <source>
        <strain evidence="3 4">CNPSo 3008</strain>
    </source>
</reference>
<feature type="transmembrane region" description="Helical" evidence="1">
    <location>
        <begin position="21"/>
        <end position="44"/>
    </location>
</feature>
<dbReference type="EMBL" id="SMOD01000004">
    <property type="protein sequence ID" value="TDG09684.1"/>
    <property type="molecule type" value="Genomic_DNA"/>
</dbReference>
<dbReference type="Proteomes" id="UP000295606">
    <property type="component" value="Unassembled WGS sequence"/>
</dbReference>